<dbReference type="InterPro" id="IPR045257">
    <property type="entry name" value="E2/Pdx1"/>
</dbReference>
<dbReference type="InterPro" id="IPR036625">
    <property type="entry name" value="E3-bd_dom_sf"/>
</dbReference>
<evidence type="ECO:0000256" key="2">
    <source>
        <dbReference type="ARBA" id="ARBA00022823"/>
    </source>
</evidence>
<feature type="region of interest" description="Disordered" evidence="4">
    <location>
        <begin position="116"/>
        <end position="167"/>
    </location>
</feature>
<dbReference type="AlphaFoldDB" id="A0A1R0H5Z4"/>
<dbReference type="Gene3D" id="4.10.320.10">
    <property type="entry name" value="E3-binding domain"/>
    <property type="match status" value="1"/>
</dbReference>
<evidence type="ECO:0000259" key="5">
    <source>
        <dbReference type="PROSITE" id="PS50968"/>
    </source>
</evidence>
<keyword evidence="7" id="KW-0670">Pyruvate</keyword>
<dbReference type="FunFam" id="2.40.50.100:FF:000010">
    <property type="entry name" value="Acetyltransferase component of pyruvate dehydrogenase complex"/>
    <property type="match status" value="1"/>
</dbReference>
<feature type="domain" description="Peripheral subunit-binding (PSBD)" evidence="6">
    <location>
        <begin position="168"/>
        <end position="206"/>
    </location>
</feature>
<feature type="compositionally biased region" description="Low complexity" evidence="4">
    <location>
        <begin position="118"/>
        <end position="132"/>
    </location>
</feature>
<reference evidence="7 8" key="1">
    <citation type="journal article" date="2016" name="Mol. Biol. Evol.">
        <title>Genome-Wide Survey of Gut Fungi (Harpellales) Reveals the First Horizontally Transferred Ubiquitin Gene from a Mosquito Host.</title>
        <authorList>
            <person name="Wang Y."/>
            <person name="White M.M."/>
            <person name="Kvist S."/>
            <person name="Moncalvo J.M."/>
        </authorList>
    </citation>
    <scope>NUCLEOTIDE SEQUENCE [LARGE SCALE GENOMIC DNA]</scope>
    <source>
        <strain evidence="7 8">ALG-7-W6</strain>
    </source>
</reference>
<organism evidence="7 8">
    <name type="scientific">Smittium mucronatum</name>
    <dbReference type="NCBI Taxonomy" id="133383"/>
    <lineage>
        <taxon>Eukaryota</taxon>
        <taxon>Fungi</taxon>
        <taxon>Fungi incertae sedis</taxon>
        <taxon>Zoopagomycota</taxon>
        <taxon>Kickxellomycotina</taxon>
        <taxon>Harpellomycetes</taxon>
        <taxon>Harpellales</taxon>
        <taxon>Legeriomycetaceae</taxon>
        <taxon>Smittium</taxon>
    </lineage>
</organism>
<dbReference type="SUPFAM" id="SSF51230">
    <property type="entry name" value="Single hybrid motif"/>
    <property type="match status" value="1"/>
</dbReference>
<dbReference type="PANTHER" id="PTHR23151">
    <property type="entry name" value="DIHYDROLIPOAMIDE ACETYL/SUCCINYL-TRANSFERASE-RELATED"/>
    <property type="match status" value="1"/>
</dbReference>
<dbReference type="GO" id="GO:0045254">
    <property type="term" value="C:pyruvate dehydrogenase complex"/>
    <property type="evidence" value="ECO:0007669"/>
    <property type="project" value="InterPro"/>
</dbReference>
<dbReference type="Pfam" id="PF02817">
    <property type="entry name" value="E3_binding"/>
    <property type="match status" value="1"/>
</dbReference>
<dbReference type="PROSITE" id="PS51826">
    <property type="entry name" value="PSBD"/>
    <property type="match status" value="1"/>
</dbReference>
<comment type="similarity">
    <text evidence="1">Belongs to the 2-oxoacid dehydrogenase family.</text>
</comment>
<feature type="compositionally biased region" description="Polar residues" evidence="4">
    <location>
        <begin position="140"/>
        <end position="153"/>
    </location>
</feature>
<dbReference type="EMBL" id="LSSL01000462">
    <property type="protein sequence ID" value="OLY84536.1"/>
    <property type="molecule type" value="Genomic_DNA"/>
</dbReference>
<proteinExistence type="inferred from homology"/>
<evidence type="ECO:0000259" key="6">
    <source>
        <dbReference type="PROSITE" id="PS51826"/>
    </source>
</evidence>
<dbReference type="CDD" id="cd06849">
    <property type="entry name" value="lipoyl_domain"/>
    <property type="match status" value="1"/>
</dbReference>
<dbReference type="GO" id="GO:0004742">
    <property type="term" value="F:dihydrolipoyllysine-residue acetyltransferase activity"/>
    <property type="evidence" value="ECO:0007669"/>
    <property type="project" value="TreeGrafter"/>
</dbReference>
<dbReference type="InterPro" id="IPR000089">
    <property type="entry name" value="Biotin_lipoyl"/>
</dbReference>
<protein>
    <submittedName>
        <fullName evidence="7">Putative pyruvate dehydrogenase protein X component, mitochondrial</fullName>
    </submittedName>
</protein>
<dbReference type="Pfam" id="PF00364">
    <property type="entry name" value="Biotin_lipoyl"/>
    <property type="match status" value="1"/>
</dbReference>
<keyword evidence="2" id="KW-0450">Lipoyl</keyword>
<dbReference type="Proteomes" id="UP000187455">
    <property type="component" value="Unassembled WGS sequence"/>
</dbReference>
<dbReference type="InterPro" id="IPR003016">
    <property type="entry name" value="2-oxoA_DH_lipoyl-BS"/>
</dbReference>
<evidence type="ECO:0000256" key="3">
    <source>
        <dbReference type="ARBA" id="ARBA00022946"/>
    </source>
</evidence>
<dbReference type="OrthoDB" id="537444at2759"/>
<accession>A0A1R0H5Z4</accession>
<keyword evidence="8" id="KW-1185">Reference proteome</keyword>
<name>A0A1R0H5Z4_9FUNG</name>
<feature type="domain" description="Lipoyl-binding" evidence="5">
    <location>
        <begin position="30"/>
        <end position="106"/>
    </location>
</feature>
<dbReference type="PROSITE" id="PS50968">
    <property type="entry name" value="BIOTINYL_LIPOYL"/>
    <property type="match status" value="1"/>
</dbReference>
<dbReference type="SUPFAM" id="SSF47005">
    <property type="entry name" value="Peripheral subunit-binding domain of 2-oxo acid dehydrogenase complex"/>
    <property type="match status" value="1"/>
</dbReference>
<dbReference type="GO" id="GO:0006086">
    <property type="term" value="P:pyruvate decarboxylation to acetyl-CoA"/>
    <property type="evidence" value="ECO:0007669"/>
    <property type="project" value="InterPro"/>
</dbReference>
<gene>
    <name evidence="7" type="ORF">AYI68_g1299</name>
</gene>
<dbReference type="InterPro" id="IPR011053">
    <property type="entry name" value="Single_hybrid_motif"/>
</dbReference>
<evidence type="ECO:0000256" key="1">
    <source>
        <dbReference type="ARBA" id="ARBA00007317"/>
    </source>
</evidence>
<dbReference type="Gene3D" id="2.40.50.100">
    <property type="match status" value="1"/>
</dbReference>
<evidence type="ECO:0000313" key="8">
    <source>
        <dbReference type="Proteomes" id="UP000187455"/>
    </source>
</evidence>
<dbReference type="PROSITE" id="PS00189">
    <property type="entry name" value="LIPOYL"/>
    <property type="match status" value="1"/>
</dbReference>
<evidence type="ECO:0000313" key="7">
    <source>
        <dbReference type="EMBL" id="OLY84536.1"/>
    </source>
</evidence>
<evidence type="ECO:0000256" key="4">
    <source>
        <dbReference type="SAM" id="MobiDB-lite"/>
    </source>
</evidence>
<comment type="caution">
    <text evidence="7">The sequence shown here is derived from an EMBL/GenBank/DDBJ whole genome shotgun (WGS) entry which is preliminary data.</text>
</comment>
<dbReference type="InterPro" id="IPR004167">
    <property type="entry name" value="PSBD"/>
</dbReference>
<dbReference type="PANTHER" id="PTHR23151:SF82">
    <property type="entry name" value="PYRUVATE DEHYDROGENASE COMPLEX PROTEIN X COMPONENT, MITOCHONDRIAL"/>
    <property type="match status" value="1"/>
</dbReference>
<keyword evidence="3" id="KW-0809">Transit peptide</keyword>
<sequence>MFRFAQKSLKPSIFRNVVRYVHSTAPNGEASELLMPSLSPTMTEGKISSWSVKEGDSFTAGQVLLVIETDKAQMDVEATDDGIMGKILIPEGSAEVSIGVPIAILAEEGDDLSNLKVPESISAPAPASAPAPKESEPSPVSNVEQKVVSSNPATPVESPRKNGYSNNMLSPSAEYLVKSQKISDYSTISGTGLGGRIMKGDILNLLKSNPSTTVTPAAPVKAVSPLPNIVSDSDYLVSILEADNMIGFNIANFYNQSSKLAFSFQPKSAASTVFSKELSAVFALAKAVADSLLKQNLVTKDDSISLFTSSSGNCQPIVAPISTLIGGSITDLPGQSGSSKPSSGNIAVVTGALDGDLIDISNNFNTIAVVSRVYKALSEPVKSNILDSALDSLLHPNAPVSSSKSSPVKQAFAVDISIKSKDFRGDIILPQVKSLLSQI</sequence>
<dbReference type="STRING" id="133383.A0A1R0H5Z4"/>